<feature type="domain" description="Xylanolytic transcriptional activator regulatory" evidence="4">
    <location>
        <begin position="250"/>
        <end position="324"/>
    </location>
</feature>
<name>W9YET7_9EURO</name>
<comment type="caution">
    <text evidence="5">The sequence shown here is derived from an EMBL/GenBank/DDBJ whole genome shotgun (WGS) entry which is preliminary data.</text>
</comment>
<dbReference type="GO" id="GO:0003677">
    <property type="term" value="F:DNA binding"/>
    <property type="evidence" value="ECO:0007669"/>
    <property type="project" value="InterPro"/>
</dbReference>
<dbReference type="Pfam" id="PF04082">
    <property type="entry name" value="Fungal_trans"/>
    <property type="match status" value="1"/>
</dbReference>
<dbReference type="RefSeq" id="XP_007723782.1">
    <property type="nucleotide sequence ID" value="XM_007725592.1"/>
</dbReference>
<dbReference type="EMBL" id="AMWN01000004">
    <property type="protein sequence ID" value="EXJ87776.1"/>
    <property type="molecule type" value="Genomic_DNA"/>
</dbReference>
<proteinExistence type="predicted"/>
<dbReference type="GeneID" id="19159581"/>
<dbReference type="InterPro" id="IPR050613">
    <property type="entry name" value="Sec_Metabolite_Reg"/>
</dbReference>
<dbReference type="GO" id="GO:0005634">
    <property type="term" value="C:nucleus"/>
    <property type="evidence" value="ECO:0007669"/>
    <property type="project" value="UniProtKB-SubCell"/>
</dbReference>
<keyword evidence="2" id="KW-0539">Nucleus</keyword>
<dbReference type="GO" id="GO:0008270">
    <property type="term" value="F:zinc ion binding"/>
    <property type="evidence" value="ECO:0007669"/>
    <property type="project" value="InterPro"/>
</dbReference>
<dbReference type="eggNOG" id="ENOG502SHVI">
    <property type="taxonomic scope" value="Eukaryota"/>
</dbReference>
<feature type="region of interest" description="Disordered" evidence="3">
    <location>
        <begin position="1"/>
        <end position="43"/>
    </location>
</feature>
<dbReference type="STRING" id="1182541.W9YET7"/>
<dbReference type="PANTHER" id="PTHR31001:SF74">
    <property type="entry name" value="ZN(II)2CYS6 TRANSCRIPTION FACTOR (EUROFUNG)"/>
    <property type="match status" value="1"/>
</dbReference>
<dbReference type="CDD" id="cd12148">
    <property type="entry name" value="fungal_TF_MHR"/>
    <property type="match status" value="1"/>
</dbReference>
<protein>
    <recommendedName>
        <fullName evidence="4">Xylanolytic transcriptional activator regulatory domain-containing protein</fullName>
    </recommendedName>
</protein>
<dbReference type="Proteomes" id="UP000019484">
    <property type="component" value="Unassembled WGS sequence"/>
</dbReference>
<evidence type="ECO:0000313" key="6">
    <source>
        <dbReference type="Proteomes" id="UP000019484"/>
    </source>
</evidence>
<sequence>MGSSGISQPARTESLLTPSVSETSHSPQQTCPGSGNGDQPMEHLLDSAGLLTQSAGSVTYVGNGHWMAILEGIRGLNDVLTAVPMPSQDASESGDCERPEKSDILCPLYNKLDRQDVLDALPPKATVDALLRDFFINTSHEPMIVHGPTFHQEYAQFWADPTSTPIAWVGLLFALMSLAVNYQQFSPNQSPDHAEVEKPDSLVKTFRDKTIECLLLSKYTNGPPYAIEALLIHLFGDFIRGDSTQNVNEFWVLWGAIVQIALRAGYHRDGSHFPTLTPFQAETRRRVWAIMVEWDMYISVSFGLPRAILMSQSDTAQPRNLKDEDLHVDMVEMPPARPESEYTRVRYHLDMNRLMGLLSIIADATSSTTLPPMSEILRLDNLLLKTYQSISSTWPPVDSSYPRDTVHVIFLILLFHHAQIALHRKYLPQGRKQAQYRHSRKTCIEAGLAILHHQWTLYLQTRVGGPLCRQGWKLLTPLVSDFLLATAILCAELAMALESAGSGHDGDAELLTERDLQDRVFHALSSAYVVWLYANDADASREVKTMVAVLDHLLGKAQDAGFGAWRPSLSAIRQSGVGGHESTGEQHTVATTTGMAVLDEQPSKVPYFGLAHFPI</sequence>
<keyword evidence="6" id="KW-1185">Reference proteome</keyword>
<dbReference type="AlphaFoldDB" id="W9YET7"/>
<dbReference type="OrthoDB" id="4934715at2759"/>
<comment type="subcellular location">
    <subcellularLocation>
        <location evidence="1">Nucleus</location>
    </subcellularLocation>
</comment>
<dbReference type="GO" id="GO:0006351">
    <property type="term" value="P:DNA-templated transcription"/>
    <property type="evidence" value="ECO:0007669"/>
    <property type="project" value="InterPro"/>
</dbReference>
<dbReference type="SMART" id="SM00906">
    <property type="entry name" value="Fungal_trans"/>
    <property type="match status" value="1"/>
</dbReference>
<evidence type="ECO:0000256" key="3">
    <source>
        <dbReference type="SAM" id="MobiDB-lite"/>
    </source>
</evidence>
<gene>
    <name evidence="5" type="ORF">A1O1_04703</name>
</gene>
<dbReference type="PANTHER" id="PTHR31001">
    <property type="entry name" value="UNCHARACTERIZED TRANSCRIPTIONAL REGULATORY PROTEIN"/>
    <property type="match status" value="1"/>
</dbReference>
<reference evidence="5 6" key="1">
    <citation type="submission" date="2013-03" db="EMBL/GenBank/DDBJ databases">
        <title>The Genome Sequence of Capronia coronata CBS 617.96.</title>
        <authorList>
            <consortium name="The Broad Institute Genomics Platform"/>
            <person name="Cuomo C."/>
            <person name="de Hoog S."/>
            <person name="Gorbushina A."/>
            <person name="Walker B."/>
            <person name="Young S.K."/>
            <person name="Zeng Q."/>
            <person name="Gargeya S."/>
            <person name="Fitzgerald M."/>
            <person name="Haas B."/>
            <person name="Abouelleil A."/>
            <person name="Allen A.W."/>
            <person name="Alvarado L."/>
            <person name="Arachchi H.M."/>
            <person name="Berlin A.M."/>
            <person name="Chapman S.B."/>
            <person name="Gainer-Dewar J."/>
            <person name="Goldberg J."/>
            <person name="Griggs A."/>
            <person name="Gujja S."/>
            <person name="Hansen M."/>
            <person name="Howarth C."/>
            <person name="Imamovic A."/>
            <person name="Ireland A."/>
            <person name="Larimer J."/>
            <person name="McCowan C."/>
            <person name="Murphy C."/>
            <person name="Pearson M."/>
            <person name="Poon T.W."/>
            <person name="Priest M."/>
            <person name="Roberts A."/>
            <person name="Saif S."/>
            <person name="Shea T."/>
            <person name="Sisk P."/>
            <person name="Sykes S."/>
            <person name="Wortman J."/>
            <person name="Nusbaum C."/>
            <person name="Birren B."/>
        </authorList>
    </citation>
    <scope>NUCLEOTIDE SEQUENCE [LARGE SCALE GENOMIC DNA]</scope>
    <source>
        <strain evidence="5 6">CBS 617.96</strain>
    </source>
</reference>
<evidence type="ECO:0000259" key="4">
    <source>
        <dbReference type="SMART" id="SM00906"/>
    </source>
</evidence>
<dbReference type="HOGENOM" id="CLU_007426_5_0_1"/>
<evidence type="ECO:0000256" key="1">
    <source>
        <dbReference type="ARBA" id="ARBA00004123"/>
    </source>
</evidence>
<evidence type="ECO:0000313" key="5">
    <source>
        <dbReference type="EMBL" id="EXJ87776.1"/>
    </source>
</evidence>
<accession>W9YET7</accession>
<evidence type="ECO:0000256" key="2">
    <source>
        <dbReference type="ARBA" id="ARBA00023242"/>
    </source>
</evidence>
<organism evidence="5 6">
    <name type="scientific">Capronia coronata CBS 617.96</name>
    <dbReference type="NCBI Taxonomy" id="1182541"/>
    <lineage>
        <taxon>Eukaryota</taxon>
        <taxon>Fungi</taxon>
        <taxon>Dikarya</taxon>
        <taxon>Ascomycota</taxon>
        <taxon>Pezizomycotina</taxon>
        <taxon>Eurotiomycetes</taxon>
        <taxon>Chaetothyriomycetidae</taxon>
        <taxon>Chaetothyriales</taxon>
        <taxon>Herpotrichiellaceae</taxon>
        <taxon>Capronia</taxon>
    </lineage>
</organism>
<feature type="compositionally biased region" description="Polar residues" evidence="3">
    <location>
        <begin position="1"/>
        <end position="33"/>
    </location>
</feature>
<dbReference type="InterPro" id="IPR007219">
    <property type="entry name" value="XnlR_reg_dom"/>
</dbReference>